<reference evidence="2" key="1">
    <citation type="submission" date="2020-01" db="EMBL/GenBank/DDBJ databases">
        <title>Genome Sequencing of Three Apophysomyces-Like Fungal Strains Confirms a Novel Fungal Genus in the Mucoromycota with divergent Burkholderia-like Endosymbiotic Bacteria.</title>
        <authorList>
            <person name="Stajich J.E."/>
            <person name="Macias A.M."/>
            <person name="Carter-House D."/>
            <person name="Lovett B."/>
            <person name="Kasson L.R."/>
            <person name="Berry K."/>
            <person name="Grigoriev I."/>
            <person name="Chang Y."/>
            <person name="Spatafora J."/>
            <person name="Kasson M.T."/>
        </authorList>
    </citation>
    <scope>NUCLEOTIDE SEQUENCE</scope>
    <source>
        <strain evidence="2">NRRL A-21654</strain>
    </source>
</reference>
<dbReference type="Proteomes" id="UP000605846">
    <property type="component" value="Unassembled WGS sequence"/>
</dbReference>
<comment type="caution">
    <text evidence="2">The sequence shown here is derived from an EMBL/GenBank/DDBJ whole genome shotgun (WGS) entry which is preliminary data.</text>
</comment>
<name>A0A8H7ENZ6_9FUNG</name>
<dbReference type="EMBL" id="JABAYA010000498">
    <property type="protein sequence ID" value="KAF7720600.1"/>
    <property type="molecule type" value="Genomic_DNA"/>
</dbReference>
<organism evidence="2 3">
    <name type="scientific">Apophysomyces ossiformis</name>
    <dbReference type="NCBI Taxonomy" id="679940"/>
    <lineage>
        <taxon>Eukaryota</taxon>
        <taxon>Fungi</taxon>
        <taxon>Fungi incertae sedis</taxon>
        <taxon>Mucoromycota</taxon>
        <taxon>Mucoromycotina</taxon>
        <taxon>Mucoromycetes</taxon>
        <taxon>Mucorales</taxon>
        <taxon>Mucorineae</taxon>
        <taxon>Mucoraceae</taxon>
        <taxon>Apophysomyces</taxon>
    </lineage>
</organism>
<sequence>MKFLSIPFLFAILSLALAKPLYRIGYSLGGYYYAPIGSKDMLSLIASFARHDPDIVNKLYYCDQDPAQNISEALANSEPIDLQ</sequence>
<dbReference type="AlphaFoldDB" id="A0A8H7ENZ6"/>
<gene>
    <name evidence="2" type="ORF">EC973_007057</name>
</gene>
<evidence type="ECO:0000313" key="2">
    <source>
        <dbReference type="EMBL" id="KAF7720600.1"/>
    </source>
</evidence>
<keyword evidence="1" id="KW-0732">Signal</keyword>
<accession>A0A8H7ENZ6</accession>
<evidence type="ECO:0000256" key="1">
    <source>
        <dbReference type="SAM" id="SignalP"/>
    </source>
</evidence>
<proteinExistence type="predicted"/>
<keyword evidence="3" id="KW-1185">Reference proteome</keyword>
<feature type="chain" id="PRO_5034826012" evidence="1">
    <location>
        <begin position="19"/>
        <end position="83"/>
    </location>
</feature>
<evidence type="ECO:0000313" key="3">
    <source>
        <dbReference type="Proteomes" id="UP000605846"/>
    </source>
</evidence>
<protein>
    <submittedName>
        <fullName evidence="2">Uncharacterized protein</fullName>
    </submittedName>
</protein>
<feature type="non-terminal residue" evidence="2">
    <location>
        <position position="83"/>
    </location>
</feature>
<feature type="signal peptide" evidence="1">
    <location>
        <begin position="1"/>
        <end position="18"/>
    </location>
</feature>